<gene>
    <name evidence="1" type="ORF">ACH5RR_009569</name>
</gene>
<dbReference type="Proteomes" id="UP001630127">
    <property type="component" value="Unassembled WGS sequence"/>
</dbReference>
<evidence type="ECO:0000313" key="1">
    <source>
        <dbReference type="EMBL" id="KAL3530247.1"/>
    </source>
</evidence>
<evidence type="ECO:0000313" key="2">
    <source>
        <dbReference type="Proteomes" id="UP001630127"/>
    </source>
</evidence>
<keyword evidence="2" id="KW-1185">Reference proteome</keyword>
<protein>
    <submittedName>
        <fullName evidence="1">Uncharacterized protein</fullName>
    </submittedName>
</protein>
<sequence length="108" mass="12383">MASLAFVDGALQDMELLGKDFVQALFNAPLQDLQMGLRHLRTFLLYARNCNTISTSLGSFLSRIEDAVIGNAMDFHNLCLKQKNEISSWFMHPDMRTRVDTFKNCIYF</sequence>
<dbReference type="AlphaFoldDB" id="A0ABD3AEU2"/>
<name>A0ABD3AEU2_9GENT</name>
<organism evidence="1 2">
    <name type="scientific">Cinchona calisaya</name>
    <dbReference type="NCBI Taxonomy" id="153742"/>
    <lineage>
        <taxon>Eukaryota</taxon>
        <taxon>Viridiplantae</taxon>
        <taxon>Streptophyta</taxon>
        <taxon>Embryophyta</taxon>
        <taxon>Tracheophyta</taxon>
        <taxon>Spermatophyta</taxon>
        <taxon>Magnoliopsida</taxon>
        <taxon>eudicotyledons</taxon>
        <taxon>Gunneridae</taxon>
        <taxon>Pentapetalae</taxon>
        <taxon>asterids</taxon>
        <taxon>lamiids</taxon>
        <taxon>Gentianales</taxon>
        <taxon>Rubiaceae</taxon>
        <taxon>Cinchonoideae</taxon>
        <taxon>Cinchoneae</taxon>
        <taxon>Cinchona</taxon>
    </lineage>
</organism>
<accession>A0ABD3AEU2</accession>
<reference evidence="1 2" key="1">
    <citation type="submission" date="2024-11" db="EMBL/GenBank/DDBJ databases">
        <title>A near-complete genome assembly of Cinchona calisaya.</title>
        <authorList>
            <person name="Lian D.C."/>
            <person name="Zhao X.W."/>
            <person name="Wei L."/>
        </authorList>
    </citation>
    <scope>NUCLEOTIDE SEQUENCE [LARGE SCALE GENOMIC DNA]</scope>
    <source>
        <tissue evidence="1">Nenye</tissue>
    </source>
</reference>
<comment type="caution">
    <text evidence="1">The sequence shown here is derived from an EMBL/GenBank/DDBJ whole genome shotgun (WGS) entry which is preliminary data.</text>
</comment>
<dbReference type="EMBL" id="JBJUIK010000004">
    <property type="protein sequence ID" value="KAL3530247.1"/>
    <property type="molecule type" value="Genomic_DNA"/>
</dbReference>
<proteinExistence type="predicted"/>